<feature type="domain" description="3-hydroxyacyl-CoA dehydrogenase C-terminal" evidence="13">
    <location>
        <begin position="499"/>
        <end position="594"/>
    </location>
</feature>
<keyword evidence="7" id="KW-0560">Oxidoreductase</keyword>
<name>A0A368YAM8_9BURK</name>
<evidence type="ECO:0000313" key="16">
    <source>
        <dbReference type="Proteomes" id="UP000252884"/>
    </source>
</evidence>
<comment type="catalytic activity">
    <reaction evidence="12">
        <text>a (3S)-3-hydroxyacyl-CoA + NAD(+) = a 3-oxoacyl-CoA + NADH + H(+)</text>
        <dbReference type="Rhea" id="RHEA:22432"/>
        <dbReference type="ChEBI" id="CHEBI:15378"/>
        <dbReference type="ChEBI" id="CHEBI:57318"/>
        <dbReference type="ChEBI" id="CHEBI:57540"/>
        <dbReference type="ChEBI" id="CHEBI:57945"/>
        <dbReference type="ChEBI" id="CHEBI:90726"/>
        <dbReference type="EC" id="1.1.1.35"/>
    </reaction>
</comment>
<dbReference type="GO" id="GO:0004300">
    <property type="term" value="F:enoyl-CoA hydratase activity"/>
    <property type="evidence" value="ECO:0007669"/>
    <property type="project" value="UniProtKB-EC"/>
</dbReference>
<evidence type="ECO:0000259" key="13">
    <source>
        <dbReference type="Pfam" id="PF00725"/>
    </source>
</evidence>
<dbReference type="CDD" id="cd06558">
    <property type="entry name" value="crotonase-like"/>
    <property type="match status" value="1"/>
</dbReference>
<feature type="domain" description="3-hydroxyacyl-CoA dehydrogenase NAD binding" evidence="14">
    <location>
        <begin position="319"/>
        <end position="496"/>
    </location>
</feature>
<dbReference type="InterPro" id="IPR006108">
    <property type="entry name" value="3HC_DH_C"/>
</dbReference>
<evidence type="ECO:0000259" key="14">
    <source>
        <dbReference type="Pfam" id="PF02737"/>
    </source>
</evidence>
<comment type="caution">
    <text evidence="15">The sequence shown here is derived from an EMBL/GenBank/DDBJ whole genome shotgun (WGS) entry which is preliminary data.</text>
</comment>
<dbReference type="Gene3D" id="3.90.226.10">
    <property type="entry name" value="2-enoyl-CoA Hydratase, Chain A, domain 1"/>
    <property type="match status" value="1"/>
</dbReference>
<dbReference type="GO" id="GO:0070403">
    <property type="term" value="F:NAD+ binding"/>
    <property type="evidence" value="ECO:0007669"/>
    <property type="project" value="InterPro"/>
</dbReference>
<dbReference type="SUPFAM" id="SSF52096">
    <property type="entry name" value="ClpP/crotonase"/>
    <property type="match status" value="1"/>
</dbReference>
<keyword evidence="8" id="KW-0520">NAD</keyword>
<evidence type="ECO:0000256" key="8">
    <source>
        <dbReference type="ARBA" id="ARBA00023027"/>
    </source>
</evidence>
<keyword evidence="6" id="KW-0442">Lipid degradation</keyword>
<dbReference type="PROSITE" id="PS00067">
    <property type="entry name" value="3HCDH"/>
    <property type="match status" value="1"/>
</dbReference>
<keyword evidence="16" id="KW-1185">Reference proteome</keyword>
<dbReference type="InterPro" id="IPR029045">
    <property type="entry name" value="ClpP/crotonase-like_dom_sf"/>
</dbReference>
<keyword evidence="5" id="KW-0276">Fatty acid metabolism</keyword>
<dbReference type="Gene3D" id="1.10.1040.50">
    <property type="match status" value="1"/>
</dbReference>
<comment type="similarity">
    <text evidence="3">In the N-terminal section; belongs to the enoyl-CoA hydratase/isomerase family.</text>
</comment>
<evidence type="ECO:0000256" key="11">
    <source>
        <dbReference type="ARBA" id="ARBA00023268"/>
    </source>
</evidence>
<keyword evidence="9" id="KW-0443">Lipid metabolism</keyword>
<dbReference type="Gene3D" id="3.40.50.720">
    <property type="entry name" value="NAD(P)-binding Rossmann-like Domain"/>
    <property type="match status" value="1"/>
</dbReference>
<dbReference type="RefSeq" id="WP_114466535.1">
    <property type="nucleotide sequence ID" value="NZ_QPJK01000001.1"/>
</dbReference>
<dbReference type="Proteomes" id="UP000252884">
    <property type="component" value="Unassembled WGS sequence"/>
</dbReference>
<dbReference type="Pfam" id="PF00378">
    <property type="entry name" value="ECH_1"/>
    <property type="match status" value="1"/>
</dbReference>
<reference evidence="15 16" key="1">
    <citation type="submission" date="2018-07" db="EMBL/GenBank/DDBJ databases">
        <title>Genomic Encyclopedia of Type Strains, Phase IV (KMG-IV): sequencing the most valuable type-strain genomes for metagenomic binning, comparative biology and taxonomic classification.</title>
        <authorList>
            <person name="Goeker M."/>
        </authorList>
    </citation>
    <scope>NUCLEOTIDE SEQUENCE [LARGE SCALE GENOMIC DNA]</scope>
    <source>
        <strain evidence="15 16">DSM 21634</strain>
    </source>
</reference>
<dbReference type="PANTHER" id="PTHR43612">
    <property type="entry name" value="TRIFUNCTIONAL ENZYME SUBUNIT ALPHA"/>
    <property type="match status" value="1"/>
</dbReference>
<comment type="similarity">
    <text evidence="2">In the central section; belongs to the 3-hydroxyacyl-CoA dehydrogenase family.</text>
</comment>
<organism evidence="15 16">
    <name type="scientific">Pseudorhodoferax soli</name>
    <dbReference type="NCBI Taxonomy" id="545864"/>
    <lineage>
        <taxon>Bacteria</taxon>
        <taxon>Pseudomonadati</taxon>
        <taxon>Pseudomonadota</taxon>
        <taxon>Betaproteobacteria</taxon>
        <taxon>Burkholderiales</taxon>
        <taxon>Comamonadaceae</taxon>
    </lineage>
</organism>
<evidence type="ECO:0000256" key="4">
    <source>
        <dbReference type="ARBA" id="ARBA00012076"/>
    </source>
</evidence>
<dbReference type="GO" id="GO:0016509">
    <property type="term" value="F:long-chain (3S)-3-hydroxyacyl-CoA dehydrogenase (NAD+) activity"/>
    <property type="evidence" value="ECO:0007669"/>
    <property type="project" value="TreeGrafter"/>
</dbReference>
<proteinExistence type="inferred from homology"/>
<evidence type="ECO:0000256" key="6">
    <source>
        <dbReference type="ARBA" id="ARBA00022963"/>
    </source>
</evidence>
<dbReference type="Pfam" id="PF02737">
    <property type="entry name" value="3HCDH_N"/>
    <property type="match status" value="1"/>
</dbReference>
<comment type="pathway">
    <text evidence="1">Lipid metabolism; fatty acid beta-oxidation.</text>
</comment>
<dbReference type="InterPro" id="IPR006180">
    <property type="entry name" value="3-OHacyl-CoA_DH_CS"/>
</dbReference>
<dbReference type="UniPathway" id="UPA00659"/>
<dbReference type="OrthoDB" id="5287258at2"/>
<keyword evidence="10" id="KW-0456">Lyase</keyword>
<dbReference type="AlphaFoldDB" id="A0A368YAM8"/>
<evidence type="ECO:0000256" key="9">
    <source>
        <dbReference type="ARBA" id="ARBA00023098"/>
    </source>
</evidence>
<dbReference type="SUPFAM" id="SSF51735">
    <property type="entry name" value="NAD(P)-binding Rossmann-fold domains"/>
    <property type="match status" value="1"/>
</dbReference>
<dbReference type="EMBL" id="QPJK01000001">
    <property type="protein sequence ID" value="RCW76478.1"/>
    <property type="molecule type" value="Genomic_DNA"/>
</dbReference>
<dbReference type="NCBIfam" id="NF008727">
    <property type="entry name" value="PRK11730.1"/>
    <property type="match status" value="1"/>
</dbReference>
<evidence type="ECO:0000256" key="3">
    <source>
        <dbReference type="ARBA" id="ARBA00008750"/>
    </source>
</evidence>
<keyword evidence="15" id="KW-0413">Isomerase</keyword>
<dbReference type="InterPro" id="IPR006176">
    <property type="entry name" value="3-OHacyl-CoA_DH_NAD-bd"/>
</dbReference>
<evidence type="ECO:0000256" key="5">
    <source>
        <dbReference type="ARBA" id="ARBA00022832"/>
    </source>
</evidence>
<accession>A0A368YAM8</accession>
<dbReference type="InterPro" id="IPR001753">
    <property type="entry name" value="Enoyl-CoA_hydra/iso"/>
</dbReference>
<dbReference type="InterPro" id="IPR036291">
    <property type="entry name" value="NAD(P)-bd_dom_sf"/>
</dbReference>
<dbReference type="FunFam" id="3.40.50.720:FF:000009">
    <property type="entry name" value="Fatty oxidation complex, alpha subunit"/>
    <property type="match status" value="1"/>
</dbReference>
<protein>
    <recommendedName>
        <fullName evidence="4">enoyl-CoA hydratase</fullName>
        <ecNumber evidence="4">4.2.1.17</ecNumber>
    </recommendedName>
</protein>
<dbReference type="InterPro" id="IPR050136">
    <property type="entry name" value="FA_oxidation_alpha_subunit"/>
</dbReference>
<evidence type="ECO:0000256" key="2">
    <source>
        <dbReference type="ARBA" id="ARBA00007005"/>
    </source>
</evidence>
<dbReference type="SUPFAM" id="SSF48179">
    <property type="entry name" value="6-phosphogluconate dehydrogenase C-terminal domain-like"/>
    <property type="match status" value="2"/>
</dbReference>
<evidence type="ECO:0000256" key="1">
    <source>
        <dbReference type="ARBA" id="ARBA00005005"/>
    </source>
</evidence>
<dbReference type="GO" id="GO:0016853">
    <property type="term" value="F:isomerase activity"/>
    <property type="evidence" value="ECO:0007669"/>
    <property type="project" value="UniProtKB-KW"/>
</dbReference>
<dbReference type="Pfam" id="PF00725">
    <property type="entry name" value="3HCDH"/>
    <property type="match status" value="2"/>
</dbReference>
<sequence length="719" mass="75944">MFQGQSIQVLPLAEPGAEGLVELRFDRQGDAINKLDARTIDEFRQAIDVIAAAPAVRGVLVTSAKDVFIVGADITEFGTKFQQTPQEIAAGVRESNAMINRFEDLPIPSVVAINGFALGGGLELAMLGALRVMSETAQVGVPEVKLGLFPGFGGTVRLVRLAGLATAFDWVAGGKPAKAARALAAGVVDEVAAPEALRTRALALLQSAVRGEIDWAARQQRKRTALPLAADAVAAELAKALDTARRGAPHQPAAQTALEMMAEGASLPRDRAIDLESAAFGRVARTQAAASLVRAFLNDQAVKKLHKRHAREGRPVARAAVLGAGTMGGGIAFTSALRGVPVRMKDIAQPALDLGLAEADKQLARQVKSGRLQPEKAQAVRASITAQLDEAGFGELDCVIEAIVENLEVKRRVLAALEGSTRADTVIASNTSSLRIDDIAQPLARPENFVGMHFFNPVPVMPLVEVIRGSRTSPQAVSTAVAYAAAMGKVPIVVQDGPGFLVNRILTPYVNAFVQLVADGADFEQVDRAMEAFGWPMGPAYLQDVVGMDVGAHVFDVIAAGYPERIRPVERNAIRALVATGRFGQKTGGGFYDYQADPAGKPRKTSSPAAKALVAALQTGGARDFTDAQIVERMMLPMVVEAAHALEEGVVATPAELDTAMLLGIGFPAYAGGPLQYADWLGLPQVVALCEKYAAFGPQYQPTARMRAMAAQGARYHSL</sequence>
<evidence type="ECO:0000313" key="15">
    <source>
        <dbReference type="EMBL" id="RCW76478.1"/>
    </source>
</evidence>
<keyword evidence="11" id="KW-0511">Multifunctional enzyme</keyword>
<dbReference type="GO" id="GO:0006635">
    <property type="term" value="P:fatty acid beta-oxidation"/>
    <property type="evidence" value="ECO:0007669"/>
    <property type="project" value="UniProtKB-UniPathway"/>
</dbReference>
<evidence type="ECO:0000256" key="12">
    <source>
        <dbReference type="ARBA" id="ARBA00049556"/>
    </source>
</evidence>
<evidence type="ECO:0000256" key="10">
    <source>
        <dbReference type="ARBA" id="ARBA00023239"/>
    </source>
</evidence>
<feature type="domain" description="3-hydroxyacyl-CoA dehydrogenase C-terminal" evidence="13">
    <location>
        <begin position="630"/>
        <end position="712"/>
    </location>
</feature>
<evidence type="ECO:0000256" key="7">
    <source>
        <dbReference type="ARBA" id="ARBA00023002"/>
    </source>
</evidence>
<dbReference type="PANTHER" id="PTHR43612:SF3">
    <property type="entry name" value="TRIFUNCTIONAL ENZYME SUBUNIT ALPHA, MITOCHONDRIAL"/>
    <property type="match status" value="1"/>
</dbReference>
<dbReference type="EC" id="4.2.1.17" evidence="4"/>
<dbReference type="InterPro" id="IPR008927">
    <property type="entry name" value="6-PGluconate_DH-like_C_sf"/>
</dbReference>
<gene>
    <name evidence="15" type="ORF">DES41_1011084</name>
</gene>